<dbReference type="EMBL" id="DSZU01000089">
    <property type="protein sequence ID" value="HGV55451.1"/>
    <property type="molecule type" value="Genomic_DNA"/>
</dbReference>
<dbReference type="GO" id="GO:0015658">
    <property type="term" value="F:branched-chain amino acid transmembrane transporter activity"/>
    <property type="evidence" value="ECO:0007669"/>
    <property type="project" value="InterPro"/>
</dbReference>
<name>A0A832GNR4_9BACT</name>
<feature type="transmembrane region" description="Helical" evidence="6">
    <location>
        <begin position="282"/>
        <end position="304"/>
    </location>
</feature>
<feature type="transmembrane region" description="Helical" evidence="6">
    <location>
        <begin position="86"/>
        <end position="104"/>
    </location>
</feature>
<sequence length="314" mass="34203">MKLILKNSYLSVLLFYLLIILSGFLKSDPYFVTILIFAGLNALSALGLSLLMGLAGQISLGQNGFYGLGAYLSALFALNLNLPVPVALLLASILTSILSLFLAVPALRLKGHYLAVATLGFGEIVYLLLNEWGPGGPSGFGNIPKLSLGSLTFESPLSYLFLVWTLFLIAFLLAQNLANSTYGRTLRALHSSETALRTLGVNLVSLKVKIFFLSAFLTALSGAIYAHFVTFLSPATFSIFYSVLLLMMVMLGGIHSLWGAPLGALFVTFLPETLRPFKEYDILLYGLILTLGLIFLRKGLLYPLQKGLKKWISF</sequence>
<dbReference type="PANTHER" id="PTHR30482">
    <property type="entry name" value="HIGH-AFFINITY BRANCHED-CHAIN AMINO ACID TRANSPORT SYSTEM PERMEASE"/>
    <property type="match status" value="1"/>
</dbReference>
<dbReference type="CDD" id="cd06581">
    <property type="entry name" value="TM_PBP1_LivM_like"/>
    <property type="match status" value="1"/>
</dbReference>
<evidence type="ECO:0000256" key="4">
    <source>
        <dbReference type="ARBA" id="ARBA00022989"/>
    </source>
</evidence>
<dbReference type="Pfam" id="PF02653">
    <property type="entry name" value="BPD_transp_2"/>
    <property type="match status" value="1"/>
</dbReference>
<comment type="subcellular location">
    <subcellularLocation>
        <location evidence="1">Cell membrane</location>
        <topology evidence="1">Multi-pass membrane protein</topology>
    </subcellularLocation>
</comment>
<dbReference type="AlphaFoldDB" id="A0A832GNR4"/>
<keyword evidence="5 6" id="KW-0472">Membrane</keyword>
<evidence type="ECO:0000256" key="5">
    <source>
        <dbReference type="ARBA" id="ARBA00023136"/>
    </source>
</evidence>
<feature type="transmembrane region" description="Helical" evidence="6">
    <location>
        <begin position="7"/>
        <end position="25"/>
    </location>
</feature>
<accession>A0A832GNR4</accession>
<evidence type="ECO:0000256" key="3">
    <source>
        <dbReference type="ARBA" id="ARBA00022692"/>
    </source>
</evidence>
<dbReference type="GO" id="GO:0005886">
    <property type="term" value="C:plasma membrane"/>
    <property type="evidence" value="ECO:0007669"/>
    <property type="project" value="UniProtKB-SubCell"/>
</dbReference>
<protein>
    <submittedName>
        <fullName evidence="7">Branched-chain amino acid ABC transporter permease</fullName>
    </submittedName>
</protein>
<evidence type="ECO:0000256" key="2">
    <source>
        <dbReference type="ARBA" id="ARBA00022475"/>
    </source>
</evidence>
<keyword evidence="2" id="KW-1003">Cell membrane</keyword>
<keyword evidence="3 6" id="KW-0812">Transmembrane</keyword>
<dbReference type="InterPro" id="IPR001851">
    <property type="entry name" value="ABC_transp_permease"/>
</dbReference>
<gene>
    <name evidence="7" type="ORF">ENT73_05125</name>
</gene>
<dbReference type="PANTHER" id="PTHR30482:SF18">
    <property type="entry name" value="BRANCHED AMINO ACID TRANSPORT SYSTEM PERMEASE"/>
    <property type="match status" value="1"/>
</dbReference>
<reference evidence="7" key="1">
    <citation type="journal article" date="2020" name="mSystems">
        <title>Genome- and Community-Level Interaction Insights into Carbon Utilization and Element Cycling Functions of Hydrothermarchaeota in Hydrothermal Sediment.</title>
        <authorList>
            <person name="Zhou Z."/>
            <person name="Liu Y."/>
            <person name="Xu W."/>
            <person name="Pan J."/>
            <person name="Luo Z.H."/>
            <person name="Li M."/>
        </authorList>
    </citation>
    <scope>NUCLEOTIDE SEQUENCE [LARGE SCALE GENOMIC DNA]</scope>
    <source>
        <strain evidence="7">SpSt-605</strain>
    </source>
</reference>
<proteinExistence type="predicted"/>
<feature type="transmembrane region" description="Helical" evidence="6">
    <location>
        <begin position="157"/>
        <end position="178"/>
    </location>
</feature>
<feature type="transmembrane region" description="Helical" evidence="6">
    <location>
        <begin position="31"/>
        <end position="51"/>
    </location>
</feature>
<feature type="transmembrane region" description="Helical" evidence="6">
    <location>
        <begin position="111"/>
        <end position="129"/>
    </location>
</feature>
<feature type="transmembrane region" description="Helical" evidence="6">
    <location>
        <begin position="239"/>
        <end position="270"/>
    </location>
</feature>
<organism evidence="7">
    <name type="scientific">Caldimicrobium thiodismutans</name>
    <dbReference type="NCBI Taxonomy" id="1653476"/>
    <lineage>
        <taxon>Bacteria</taxon>
        <taxon>Pseudomonadati</taxon>
        <taxon>Thermodesulfobacteriota</taxon>
        <taxon>Thermodesulfobacteria</taxon>
        <taxon>Thermodesulfobacteriales</taxon>
        <taxon>Thermodesulfobacteriaceae</taxon>
        <taxon>Caldimicrobium</taxon>
    </lineage>
</organism>
<evidence type="ECO:0000313" key="7">
    <source>
        <dbReference type="EMBL" id="HGV55451.1"/>
    </source>
</evidence>
<comment type="caution">
    <text evidence="7">The sequence shown here is derived from an EMBL/GenBank/DDBJ whole genome shotgun (WGS) entry which is preliminary data.</text>
</comment>
<feature type="transmembrane region" description="Helical" evidence="6">
    <location>
        <begin position="63"/>
        <end position="80"/>
    </location>
</feature>
<evidence type="ECO:0000256" key="1">
    <source>
        <dbReference type="ARBA" id="ARBA00004651"/>
    </source>
</evidence>
<keyword evidence="4 6" id="KW-1133">Transmembrane helix</keyword>
<feature type="transmembrane region" description="Helical" evidence="6">
    <location>
        <begin position="210"/>
        <end position="233"/>
    </location>
</feature>
<evidence type="ECO:0000256" key="6">
    <source>
        <dbReference type="SAM" id="Phobius"/>
    </source>
</evidence>
<dbReference type="InterPro" id="IPR043428">
    <property type="entry name" value="LivM-like"/>
</dbReference>